<dbReference type="VEuPathDB" id="FungiDB:G647_08978"/>
<gene>
    <name evidence="1" type="ORF">CLCR_07827</name>
</gene>
<keyword evidence="2" id="KW-1185">Reference proteome</keyword>
<comment type="caution">
    <text evidence="1">The sequence shown here is derived from an EMBL/GenBank/DDBJ whole genome shotgun (WGS) entry which is preliminary data.</text>
</comment>
<dbReference type="EMBL" id="LGRB01000010">
    <property type="protein sequence ID" value="OCT50062.1"/>
    <property type="molecule type" value="Genomic_DNA"/>
</dbReference>
<dbReference type="Proteomes" id="UP000094526">
    <property type="component" value="Unassembled WGS sequence"/>
</dbReference>
<dbReference type="OrthoDB" id="5403997at2759"/>
<sequence length="82" mass="9017">MPPKRIAVQPARRAQPQGYFGQIYHTLTSEENASVVISVAMFGVGLTAYIHHVEILFSSPAIRSLAQKAKQCGGCRILSRVY</sequence>
<accession>A0A1C1CNM3</accession>
<name>A0A1C1CNM3_9EURO</name>
<reference evidence="2" key="1">
    <citation type="submission" date="2015-07" db="EMBL/GenBank/DDBJ databases">
        <authorList>
            <person name="Teixeira M.M."/>
            <person name="Souza R.C."/>
            <person name="Almeida L.G."/>
            <person name="Vicente V.A."/>
            <person name="de Hoog S."/>
            <person name="Bocca A.L."/>
            <person name="de Almeida S.R."/>
            <person name="Vasconcelos A.T."/>
            <person name="Felipe M.S."/>
        </authorList>
    </citation>
    <scope>NUCLEOTIDE SEQUENCE [LARGE SCALE GENOMIC DNA]</scope>
    <source>
        <strain evidence="2">KSF</strain>
    </source>
</reference>
<protein>
    <recommendedName>
        <fullName evidence="3">TOM core complex subunit Tom6</fullName>
    </recommendedName>
</protein>
<evidence type="ECO:0000313" key="1">
    <source>
        <dbReference type="EMBL" id="OCT50062.1"/>
    </source>
</evidence>
<evidence type="ECO:0008006" key="3">
    <source>
        <dbReference type="Google" id="ProtNLM"/>
    </source>
</evidence>
<dbReference type="AlphaFoldDB" id="A0A1C1CNM3"/>
<evidence type="ECO:0000313" key="2">
    <source>
        <dbReference type="Proteomes" id="UP000094526"/>
    </source>
</evidence>
<dbReference type="VEuPathDB" id="FungiDB:CLCR_07827"/>
<organism evidence="1 2">
    <name type="scientific">Cladophialophora carrionii</name>
    <dbReference type="NCBI Taxonomy" id="86049"/>
    <lineage>
        <taxon>Eukaryota</taxon>
        <taxon>Fungi</taxon>
        <taxon>Dikarya</taxon>
        <taxon>Ascomycota</taxon>
        <taxon>Pezizomycotina</taxon>
        <taxon>Eurotiomycetes</taxon>
        <taxon>Chaetothyriomycetidae</taxon>
        <taxon>Chaetothyriales</taxon>
        <taxon>Herpotrichiellaceae</taxon>
        <taxon>Cladophialophora</taxon>
    </lineage>
</organism>
<dbReference type="eggNOG" id="ENOG502SY3V">
    <property type="taxonomic scope" value="Eukaryota"/>
</dbReference>
<proteinExistence type="predicted"/>